<protein>
    <submittedName>
        <fullName evidence="1">Uncharacterized protein</fullName>
    </submittedName>
</protein>
<comment type="caution">
    <text evidence="1">The sequence shown here is derived from an EMBL/GenBank/DDBJ whole genome shotgun (WGS) entry which is preliminary data.</text>
</comment>
<evidence type="ECO:0000313" key="1">
    <source>
        <dbReference type="EMBL" id="TNV83668.1"/>
    </source>
</evidence>
<keyword evidence="2" id="KW-1185">Reference proteome</keyword>
<dbReference type="EMBL" id="RRYP01003586">
    <property type="protein sequence ID" value="TNV83668.1"/>
    <property type="molecule type" value="Genomic_DNA"/>
</dbReference>
<evidence type="ECO:0000313" key="2">
    <source>
        <dbReference type="Proteomes" id="UP000785679"/>
    </source>
</evidence>
<sequence>MTNIIILDIVNQKIKKTPNGESVTYLECLIQNGNKTKLIREAQVEQAAQSDKKLMKVLDKFRARYQKEVNQNDEESKLQVEGLIEERKEQPDLPPPELIYQPEQQQVINVSITRTVGSFDNGDKPMKILQVARGDNNNHLFVIDWYPNNQGIKPLQSVEYQDVIKRECPNLLLEFYTSIIRLS</sequence>
<organism evidence="1 2">
    <name type="scientific">Halteria grandinella</name>
    <dbReference type="NCBI Taxonomy" id="5974"/>
    <lineage>
        <taxon>Eukaryota</taxon>
        <taxon>Sar</taxon>
        <taxon>Alveolata</taxon>
        <taxon>Ciliophora</taxon>
        <taxon>Intramacronucleata</taxon>
        <taxon>Spirotrichea</taxon>
        <taxon>Stichotrichia</taxon>
        <taxon>Sporadotrichida</taxon>
        <taxon>Halteriidae</taxon>
        <taxon>Halteria</taxon>
    </lineage>
</organism>
<gene>
    <name evidence="1" type="ORF">FGO68_gene10979</name>
</gene>
<proteinExistence type="predicted"/>
<dbReference type="AlphaFoldDB" id="A0A8J8NYM9"/>
<reference evidence="1" key="1">
    <citation type="submission" date="2019-06" db="EMBL/GenBank/DDBJ databases">
        <authorList>
            <person name="Zheng W."/>
        </authorList>
    </citation>
    <scope>NUCLEOTIDE SEQUENCE</scope>
    <source>
        <strain evidence="1">QDHG01</strain>
    </source>
</reference>
<dbReference type="Proteomes" id="UP000785679">
    <property type="component" value="Unassembled WGS sequence"/>
</dbReference>
<name>A0A8J8NYM9_HALGN</name>
<accession>A0A8J8NYM9</accession>